<proteinExistence type="predicted"/>
<reference evidence="1" key="1">
    <citation type="submission" date="2019-11" db="EMBL/GenBank/DDBJ databases">
        <authorList>
            <person name="Feng L."/>
        </authorList>
    </citation>
    <scope>NUCLEOTIDE SEQUENCE</scope>
    <source>
        <strain evidence="1">CParaputrificumLFYP93</strain>
    </source>
</reference>
<evidence type="ECO:0000313" key="1">
    <source>
        <dbReference type="EMBL" id="VYU49412.1"/>
    </source>
</evidence>
<dbReference type="EMBL" id="CACRTV010000057">
    <property type="protein sequence ID" value="VYU49412.1"/>
    <property type="molecule type" value="Genomic_DNA"/>
</dbReference>
<dbReference type="AlphaFoldDB" id="A0A6N3FBA5"/>
<accession>A0A6N3FBA5</accession>
<protein>
    <submittedName>
        <fullName evidence="1">Uncharacterized protein</fullName>
    </submittedName>
</protein>
<dbReference type="RefSeq" id="WP_156561840.1">
    <property type="nucleotide sequence ID" value="NZ_CACRTV010000057.1"/>
</dbReference>
<organism evidence="1">
    <name type="scientific">Clostridium paraputrificum</name>
    <dbReference type="NCBI Taxonomy" id="29363"/>
    <lineage>
        <taxon>Bacteria</taxon>
        <taxon>Bacillati</taxon>
        <taxon>Bacillota</taxon>
        <taxon>Clostridia</taxon>
        <taxon>Eubacteriales</taxon>
        <taxon>Clostridiaceae</taxon>
        <taxon>Clostridium</taxon>
    </lineage>
</organism>
<name>A0A6N3FBA5_9CLOT</name>
<gene>
    <name evidence="1" type="ORF">CPLFYP93_02477</name>
</gene>
<sequence length="404" mass="46779">MFVYVNTLFKEKDEVVAAELALLKENHDISFEVVYKNNFYQLATKYANDEKDFTINDLAQIEVQHVVKSIIVPNKSFLPKEGIKDNSTVISLYDLLEDLAEEFCLYSKTIDELENNYVGYLPSFRKIRVSNSTMSVGISIHDDDKNTWRTERIISVSENRILEQHEFYCMIPRGKTNIFAKYNLEHVKSIVLNNTDYEVYKYDCSLPICNSTESFTFSDPIVVHYCTLGLRYRNLIFVLQKYVNRLTVSLKDDKAVPKKSSSFSERSGVFFTSTDTQLTGVEADDIINFALQIVKQTKEHNIELTMDIMKQLFLKSGLRVDGYSAFVCLCEIIKAGDKVPLDSLDCANRELAEHSFEYLKIQLFLYNVRVSCIYNLRVLGGRERYPRFLLYGSRFNKIVQVSIR</sequence>